<dbReference type="Proteomes" id="UP000264820">
    <property type="component" value="Unplaced"/>
</dbReference>
<reference evidence="2" key="2">
    <citation type="submission" date="2025-09" db="UniProtKB">
        <authorList>
            <consortium name="Ensembl"/>
        </authorList>
    </citation>
    <scope>IDENTIFICATION</scope>
</reference>
<feature type="repeat" description="ANK" evidence="1">
    <location>
        <begin position="53"/>
        <end position="85"/>
    </location>
</feature>
<reference evidence="2" key="1">
    <citation type="submission" date="2025-08" db="UniProtKB">
        <authorList>
            <consortium name="Ensembl"/>
        </authorList>
    </citation>
    <scope>IDENTIFICATION</scope>
</reference>
<name>A0A3Q2Z721_HIPCM</name>
<evidence type="ECO:0000313" key="3">
    <source>
        <dbReference type="Proteomes" id="UP000264820"/>
    </source>
</evidence>
<dbReference type="InterPro" id="IPR036770">
    <property type="entry name" value="Ankyrin_rpt-contain_sf"/>
</dbReference>
<organism evidence="2 3">
    <name type="scientific">Hippocampus comes</name>
    <name type="common">Tiger tail seahorse</name>
    <dbReference type="NCBI Taxonomy" id="109280"/>
    <lineage>
        <taxon>Eukaryota</taxon>
        <taxon>Metazoa</taxon>
        <taxon>Chordata</taxon>
        <taxon>Craniata</taxon>
        <taxon>Vertebrata</taxon>
        <taxon>Euteleostomi</taxon>
        <taxon>Actinopterygii</taxon>
        <taxon>Neopterygii</taxon>
        <taxon>Teleostei</taxon>
        <taxon>Neoteleostei</taxon>
        <taxon>Acanthomorphata</taxon>
        <taxon>Syngnathiaria</taxon>
        <taxon>Syngnathiformes</taxon>
        <taxon>Syngnathoidei</taxon>
        <taxon>Syngnathidae</taxon>
        <taxon>Hippocampus</taxon>
    </lineage>
</organism>
<evidence type="ECO:0000313" key="2">
    <source>
        <dbReference type="Ensembl" id="ENSHCOP00000021838.1"/>
    </source>
</evidence>
<proteinExistence type="predicted"/>
<dbReference type="InterPro" id="IPR002110">
    <property type="entry name" value="Ankyrin_rpt"/>
</dbReference>
<dbReference type="SUPFAM" id="SSF48403">
    <property type="entry name" value="Ankyrin repeat"/>
    <property type="match status" value="1"/>
</dbReference>
<keyword evidence="1" id="KW-0040">ANK repeat</keyword>
<dbReference type="PROSITE" id="PS50088">
    <property type="entry name" value="ANK_REPEAT"/>
    <property type="match status" value="1"/>
</dbReference>
<dbReference type="Gene3D" id="1.25.40.20">
    <property type="entry name" value="Ankyrin repeat-containing domain"/>
    <property type="match status" value="1"/>
</dbReference>
<dbReference type="AlphaFoldDB" id="A0A3Q2Z721"/>
<protein>
    <submittedName>
        <fullName evidence="2">Uncharacterized protein</fullName>
    </submittedName>
</protein>
<dbReference type="Ensembl" id="ENSHCOT00000002593.1">
    <property type="protein sequence ID" value="ENSHCOP00000021838.1"/>
    <property type="gene ID" value="ENSHCOG00000008995.1"/>
</dbReference>
<dbReference type="Pfam" id="PF00023">
    <property type="entry name" value="Ank"/>
    <property type="match status" value="1"/>
</dbReference>
<evidence type="ECO:0000256" key="1">
    <source>
        <dbReference type="PROSITE-ProRule" id="PRU00023"/>
    </source>
</evidence>
<keyword evidence="3" id="KW-1185">Reference proteome</keyword>
<sequence length="192" mass="21287">MFFFFFFSLWSHFKNIPEVLYEPPVLASAKLVFDLFSLVDRDPSSINARDDVTGDTPIIAACRGAKLDAVTFLLERHADVRALNKVSRGFTSRLLHLLLIFAFQKQTSLDLSDIGSATDTNPVTFCGTWNLNADCISEISPLSDARVQYGMLLVVIYCPPSLGKKQSRVSQVERVKVGADAGGKKKKRCHDA</sequence>
<accession>A0A3Q2Z721</accession>